<evidence type="ECO:0000256" key="6">
    <source>
        <dbReference type="ARBA" id="ARBA00023134"/>
    </source>
</evidence>
<dbReference type="STRING" id="760142.Hipma_0929"/>
<dbReference type="KEGG" id="hmr:Hipma_0929"/>
<dbReference type="GO" id="GO:0043022">
    <property type="term" value="F:ribosome binding"/>
    <property type="evidence" value="ECO:0007669"/>
    <property type="project" value="UniProtKB-UniRule"/>
</dbReference>
<evidence type="ECO:0000256" key="7">
    <source>
        <dbReference type="ARBA" id="ARBA00023136"/>
    </source>
</evidence>
<dbReference type="Pfam" id="PF00679">
    <property type="entry name" value="EFG_C"/>
    <property type="match status" value="1"/>
</dbReference>
<feature type="domain" description="Tr-type G" evidence="13">
    <location>
        <begin position="5"/>
        <end position="186"/>
    </location>
</feature>
<dbReference type="FunFam" id="3.30.70.240:FF:000007">
    <property type="entry name" value="Translation factor GUF1, mitochondrial"/>
    <property type="match status" value="1"/>
</dbReference>
<dbReference type="GO" id="GO:0003924">
    <property type="term" value="F:GTPase activity"/>
    <property type="evidence" value="ECO:0007669"/>
    <property type="project" value="UniProtKB-UniRule"/>
</dbReference>
<dbReference type="CDD" id="cd01890">
    <property type="entry name" value="LepA"/>
    <property type="match status" value="1"/>
</dbReference>
<evidence type="ECO:0000256" key="1">
    <source>
        <dbReference type="ARBA" id="ARBA00005454"/>
    </source>
</evidence>
<feature type="binding site" evidence="12">
    <location>
        <begin position="133"/>
        <end position="136"/>
    </location>
    <ligand>
        <name>GTP</name>
        <dbReference type="ChEBI" id="CHEBI:37565"/>
    </ligand>
</feature>
<dbReference type="NCBIfam" id="TIGR00231">
    <property type="entry name" value="small_GTP"/>
    <property type="match status" value="1"/>
</dbReference>
<keyword evidence="12" id="KW-0997">Cell inner membrane</keyword>
<evidence type="ECO:0000256" key="2">
    <source>
        <dbReference type="ARBA" id="ARBA00022475"/>
    </source>
</evidence>
<comment type="similarity">
    <text evidence="1 12">Belongs to the TRAFAC class translation factor GTPase superfamily. Classic translation factor GTPase family. LepA subfamily.</text>
</comment>
<feature type="binding site" evidence="12">
    <location>
        <begin position="17"/>
        <end position="22"/>
    </location>
    <ligand>
        <name>GTP</name>
        <dbReference type="ChEBI" id="CHEBI:37565"/>
    </ligand>
</feature>
<dbReference type="SUPFAM" id="SSF52540">
    <property type="entry name" value="P-loop containing nucleoside triphosphate hydrolases"/>
    <property type="match status" value="1"/>
</dbReference>
<dbReference type="InterPro" id="IPR009000">
    <property type="entry name" value="Transl_B-barrel_sf"/>
</dbReference>
<dbReference type="PRINTS" id="PR00315">
    <property type="entry name" value="ELONGATNFCT"/>
</dbReference>
<keyword evidence="7 12" id="KW-0472">Membrane</keyword>
<dbReference type="HAMAP" id="MF_00071">
    <property type="entry name" value="LepA"/>
    <property type="match status" value="1"/>
</dbReference>
<dbReference type="PROSITE" id="PS51722">
    <property type="entry name" value="G_TR_2"/>
    <property type="match status" value="1"/>
</dbReference>
<reference evidence="15" key="2">
    <citation type="submission" date="2011-03" db="EMBL/GenBank/DDBJ databases">
        <title>The complete genome of Hippea maritima DSM 10411.</title>
        <authorList>
            <consortium name="US DOE Joint Genome Institute (JGI-PGF)"/>
            <person name="Lucas S."/>
            <person name="Copeland A."/>
            <person name="Lapidus A."/>
            <person name="Bruce D."/>
            <person name="Goodwin L."/>
            <person name="Pitluck S."/>
            <person name="Peters L."/>
            <person name="Kyrpides N."/>
            <person name="Mavromatis K."/>
            <person name="Pagani I."/>
            <person name="Ivanova N."/>
            <person name="Mikhailova N."/>
            <person name="Lu M."/>
            <person name="Detter J.C."/>
            <person name="Tapia R."/>
            <person name="Han C."/>
            <person name="Land M."/>
            <person name="Hauser L."/>
            <person name="Markowitz V."/>
            <person name="Cheng J.-F."/>
            <person name="Hugenholtz P."/>
            <person name="Woyke T."/>
            <person name="Wu D."/>
            <person name="Spring S."/>
            <person name="Schroeder M."/>
            <person name="Brambilla E."/>
            <person name="Klenk H.-P."/>
            <person name="Eisen J.A."/>
        </authorList>
    </citation>
    <scope>NUCLEOTIDE SEQUENCE [LARGE SCALE GENOMIC DNA]</scope>
    <source>
        <strain evidence="15">ATCC 700847 / DSM 10411 / MH2</strain>
    </source>
</reference>
<dbReference type="Pfam" id="PF03144">
    <property type="entry name" value="GTP_EFTU_D2"/>
    <property type="match status" value="1"/>
</dbReference>
<dbReference type="eggNOG" id="COG0481">
    <property type="taxonomic scope" value="Bacteria"/>
</dbReference>
<accession>F2LVW4</accession>
<dbReference type="Gene3D" id="3.30.70.870">
    <property type="entry name" value="Elongation Factor G (Translational Gtpase), domain 3"/>
    <property type="match status" value="1"/>
</dbReference>
<dbReference type="PANTHER" id="PTHR43512:SF4">
    <property type="entry name" value="TRANSLATION FACTOR GUF1 HOMOLOG, CHLOROPLASTIC"/>
    <property type="match status" value="1"/>
</dbReference>
<comment type="subcellular location">
    <subcellularLocation>
        <location evidence="12">Cell inner membrane</location>
        <topology evidence="12">Peripheral membrane protein</topology>
        <orientation evidence="12">Cytoplasmic side</orientation>
    </subcellularLocation>
</comment>
<dbReference type="Pfam" id="PF06421">
    <property type="entry name" value="LepA_C"/>
    <property type="match status" value="1"/>
</dbReference>
<dbReference type="SUPFAM" id="SSF54980">
    <property type="entry name" value="EF-G C-terminal domain-like"/>
    <property type="match status" value="2"/>
</dbReference>
<dbReference type="Gene3D" id="2.40.30.10">
    <property type="entry name" value="Translation factors"/>
    <property type="match status" value="1"/>
</dbReference>
<comment type="similarity">
    <text evidence="10">Belongs to the GTP-binding elongation factor family. LepA subfamily.</text>
</comment>
<dbReference type="InterPro" id="IPR000795">
    <property type="entry name" value="T_Tr_GTP-bd_dom"/>
</dbReference>
<evidence type="ECO:0000256" key="4">
    <source>
        <dbReference type="ARBA" id="ARBA00022801"/>
    </source>
</evidence>
<evidence type="ECO:0000256" key="3">
    <source>
        <dbReference type="ARBA" id="ARBA00022741"/>
    </source>
</evidence>
<dbReference type="Pfam" id="PF00009">
    <property type="entry name" value="GTP_EFTU"/>
    <property type="match status" value="1"/>
</dbReference>
<keyword evidence="2 12" id="KW-1003">Cell membrane</keyword>
<evidence type="ECO:0000313" key="14">
    <source>
        <dbReference type="EMBL" id="AEA33898.1"/>
    </source>
</evidence>
<dbReference type="FunFam" id="3.30.70.2570:FF:000001">
    <property type="entry name" value="Translation factor GUF1, mitochondrial"/>
    <property type="match status" value="1"/>
</dbReference>
<keyword evidence="15" id="KW-1185">Reference proteome</keyword>
<keyword evidence="5 12" id="KW-0648">Protein biosynthesis</keyword>
<protein>
    <recommendedName>
        <fullName evidence="11 12">Elongation factor 4</fullName>
        <shortName evidence="12">EF-4</shortName>
        <ecNumber evidence="11 12">3.6.5.n1</ecNumber>
    </recommendedName>
    <alternativeName>
        <fullName evidence="12">Ribosomal back-translocase LepA</fullName>
    </alternativeName>
</protein>
<dbReference type="CDD" id="cd03699">
    <property type="entry name" value="EF4_II"/>
    <property type="match status" value="1"/>
</dbReference>
<dbReference type="SUPFAM" id="SSF50447">
    <property type="entry name" value="Translation proteins"/>
    <property type="match status" value="1"/>
</dbReference>
<evidence type="ECO:0000256" key="8">
    <source>
        <dbReference type="ARBA" id="ARBA00050293"/>
    </source>
</evidence>
<sequence>MDKQKLIRNFSIIAHIDHGKSTLADRLIEFTGALDKREMKEQILDNLEVERKHGITVKAQTARLEYEKDGQKYILNMIDTPGHVDFGYEVSKSLKACEGCLLVVDATQGVEAQTIANAYLAIDNDLELIPVINKIDLPSADIEKTKSEIEDALGIDAKESIEISAKSGLNIDKVVDAIIDRIPPPKGENNAPLRALVVDSWYDNYRGVVFIVRVFDGELKVGDKILVYSTKKEYDVEELGFFTPKSKKTDKLSTGEVGYVIANIKNIQDATVGDTITLAKNPTDRPFEGFQKPKPFVFAGLYPLNPEDYDDLAEALEKLQLNDASLTVEKEKSESLGFGFRCGFLGVLSMNITRERLEGEFGLDVVMTTPSVLYKVELTNGETIEISNPSELPQPTKIKAIYEPMVETEIITPAEFVGNIIKLLQDKRGQQKEILYIATDRVLIKYKVPLAEILVDFYDKLKSLSRGYASFDYEFSGFEASDLTKLIILINSKEIDSFSLIVPKEKAYRIAREVLKNLKQYIPKQLFEVRLQAKVGGKIIAKETIGALRKDVLAKCYGGDITRKKKLLEKQKEGKKKLKQLGNVGISKEAFIKLVEIKGD</sequence>
<dbReference type="RefSeq" id="WP_013681939.1">
    <property type="nucleotide sequence ID" value="NC_015318.1"/>
</dbReference>
<dbReference type="InterPro" id="IPR000640">
    <property type="entry name" value="EFG_V-like"/>
</dbReference>
<dbReference type="SMART" id="SM00838">
    <property type="entry name" value="EFG_C"/>
    <property type="match status" value="1"/>
</dbReference>
<name>F2LVW4_HIPMA</name>
<dbReference type="CDD" id="cd03709">
    <property type="entry name" value="lepA_C"/>
    <property type="match status" value="1"/>
</dbReference>
<keyword evidence="4 12" id="KW-0378">Hydrolase</keyword>
<dbReference type="Gene3D" id="3.30.70.2570">
    <property type="entry name" value="Elongation factor 4, C-terminal domain"/>
    <property type="match status" value="1"/>
</dbReference>
<reference evidence="14 15" key="1">
    <citation type="journal article" date="2011" name="Stand. Genomic Sci.">
        <title>Complete genome sequence of the thermophilic sulfur-reducer Hippea maritima type strain (MH(2)).</title>
        <authorList>
            <person name="Huntemann M."/>
            <person name="Lu M."/>
            <person name="Nolan M."/>
            <person name="Lapidus A."/>
            <person name="Lucas S."/>
            <person name="Hammon N."/>
            <person name="Deshpande S."/>
            <person name="Cheng J.F."/>
            <person name="Tapia R."/>
            <person name="Han C."/>
            <person name="Goodwin L."/>
            <person name="Pitluck S."/>
            <person name="Liolios K."/>
            <person name="Pagani I."/>
            <person name="Ivanova N."/>
            <person name="Ovchinikova G."/>
            <person name="Pati A."/>
            <person name="Chen A."/>
            <person name="Palaniappan K."/>
            <person name="Land M."/>
            <person name="Hauser L."/>
            <person name="Jeffries C.D."/>
            <person name="Detter J.C."/>
            <person name="Brambilla E.M."/>
            <person name="Rohde M."/>
            <person name="Spring S."/>
            <person name="Goker M."/>
            <person name="Woyke T."/>
            <person name="Bristow J."/>
            <person name="Eisen J.A."/>
            <person name="Markowitz V."/>
            <person name="Hugenholtz P."/>
            <person name="Kyrpides N.C."/>
            <person name="Klenk H.P."/>
            <person name="Mavromatis K."/>
        </authorList>
    </citation>
    <scope>NUCLEOTIDE SEQUENCE [LARGE SCALE GENOMIC DNA]</scope>
    <source>
        <strain evidence="15">ATCC 700847 / DSM 10411 / MH2</strain>
    </source>
</reference>
<dbReference type="InterPro" id="IPR005225">
    <property type="entry name" value="Small_GTP-bd"/>
</dbReference>
<dbReference type="Proteomes" id="UP000008139">
    <property type="component" value="Chromosome"/>
</dbReference>
<dbReference type="FunFam" id="2.40.30.10:FF:000015">
    <property type="entry name" value="Translation factor GUF1, mitochondrial"/>
    <property type="match status" value="1"/>
</dbReference>
<evidence type="ECO:0000256" key="5">
    <source>
        <dbReference type="ARBA" id="ARBA00022917"/>
    </source>
</evidence>
<dbReference type="GO" id="GO:0003746">
    <property type="term" value="F:translation elongation factor activity"/>
    <property type="evidence" value="ECO:0007669"/>
    <property type="project" value="UniProtKB-UniRule"/>
</dbReference>
<evidence type="ECO:0000256" key="10">
    <source>
        <dbReference type="ARBA" id="ARBA00061052"/>
    </source>
</evidence>
<dbReference type="NCBIfam" id="TIGR01393">
    <property type="entry name" value="lepA"/>
    <property type="match status" value="1"/>
</dbReference>
<dbReference type="FunCoup" id="F2LVW4">
    <property type="interactions" value="438"/>
</dbReference>
<evidence type="ECO:0000256" key="11">
    <source>
        <dbReference type="ARBA" id="ARBA00066744"/>
    </source>
</evidence>
<dbReference type="EC" id="3.6.5.n1" evidence="11 12"/>
<dbReference type="EMBL" id="CP002606">
    <property type="protein sequence ID" value="AEA33898.1"/>
    <property type="molecule type" value="Genomic_DNA"/>
</dbReference>
<dbReference type="Gene3D" id="3.40.50.300">
    <property type="entry name" value="P-loop containing nucleotide triphosphate hydrolases"/>
    <property type="match status" value="1"/>
</dbReference>
<dbReference type="InterPro" id="IPR004161">
    <property type="entry name" value="EFTu-like_2"/>
</dbReference>
<dbReference type="InterPro" id="IPR027417">
    <property type="entry name" value="P-loop_NTPase"/>
</dbReference>
<dbReference type="GO" id="GO:0005525">
    <property type="term" value="F:GTP binding"/>
    <property type="evidence" value="ECO:0007669"/>
    <property type="project" value="UniProtKB-UniRule"/>
</dbReference>
<evidence type="ECO:0000313" key="15">
    <source>
        <dbReference type="Proteomes" id="UP000008139"/>
    </source>
</evidence>
<dbReference type="AlphaFoldDB" id="F2LVW4"/>
<keyword evidence="6 12" id="KW-0342">GTP-binding</keyword>
<dbReference type="InterPro" id="IPR006297">
    <property type="entry name" value="EF-4"/>
</dbReference>
<dbReference type="InParanoid" id="F2LVW4"/>
<comment type="catalytic activity">
    <reaction evidence="8 12">
        <text>GTP + H2O = GDP + phosphate + H(+)</text>
        <dbReference type="Rhea" id="RHEA:19669"/>
        <dbReference type="ChEBI" id="CHEBI:15377"/>
        <dbReference type="ChEBI" id="CHEBI:15378"/>
        <dbReference type="ChEBI" id="CHEBI:37565"/>
        <dbReference type="ChEBI" id="CHEBI:43474"/>
        <dbReference type="ChEBI" id="CHEBI:58189"/>
        <dbReference type="EC" id="3.6.5.n1"/>
    </reaction>
</comment>
<dbReference type="PANTHER" id="PTHR43512">
    <property type="entry name" value="TRANSLATION FACTOR GUF1-RELATED"/>
    <property type="match status" value="1"/>
</dbReference>
<evidence type="ECO:0000259" key="13">
    <source>
        <dbReference type="PROSITE" id="PS51722"/>
    </source>
</evidence>
<dbReference type="FunFam" id="3.40.50.300:FF:000078">
    <property type="entry name" value="Elongation factor 4"/>
    <property type="match status" value="1"/>
</dbReference>
<dbReference type="CDD" id="cd16260">
    <property type="entry name" value="EF4_III"/>
    <property type="match status" value="1"/>
</dbReference>
<dbReference type="InterPro" id="IPR035654">
    <property type="entry name" value="LepA_IV"/>
</dbReference>
<proteinExistence type="inferred from homology"/>
<dbReference type="HOGENOM" id="CLU_009995_3_3_7"/>
<organism evidence="14 15">
    <name type="scientific">Hippea maritima (strain ATCC 700847 / DSM 10411 / MH2)</name>
    <dbReference type="NCBI Taxonomy" id="760142"/>
    <lineage>
        <taxon>Bacteria</taxon>
        <taxon>Pseudomonadati</taxon>
        <taxon>Campylobacterota</taxon>
        <taxon>Desulfurellia</taxon>
        <taxon>Desulfurellales</taxon>
        <taxon>Hippeaceae</taxon>
        <taxon>Hippea</taxon>
    </lineage>
</organism>
<evidence type="ECO:0000256" key="12">
    <source>
        <dbReference type="HAMAP-Rule" id="MF_00071"/>
    </source>
</evidence>
<keyword evidence="3 12" id="KW-0547">Nucleotide-binding</keyword>
<dbReference type="GO" id="GO:0045727">
    <property type="term" value="P:positive regulation of translation"/>
    <property type="evidence" value="ECO:0007669"/>
    <property type="project" value="UniProtKB-UniRule"/>
</dbReference>
<dbReference type="FunFam" id="3.30.70.870:FF:000004">
    <property type="entry name" value="Translation factor GUF1, mitochondrial"/>
    <property type="match status" value="1"/>
</dbReference>
<dbReference type="InterPro" id="IPR035647">
    <property type="entry name" value="EFG_III/V"/>
</dbReference>
<dbReference type="Gene3D" id="3.30.70.240">
    <property type="match status" value="1"/>
</dbReference>
<dbReference type="InterPro" id="IPR038363">
    <property type="entry name" value="LepA_C_sf"/>
</dbReference>
<dbReference type="OrthoDB" id="9801591at2"/>
<dbReference type="InterPro" id="IPR013842">
    <property type="entry name" value="LepA_CTD"/>
</dbReference>
<dbReference type="GO" id="GO:0005886">
    <property type="term" value="C:plasma membrane"/>
    <property type="evidence" value="ECO:0007669"/>
    <property type="project" value="UniProtKB-SubCell"/>
</dbReference>
<comment type="function">
    <text evidence="9 12">Required for accurate and efficient protein synthesis under certain stress conditions. May act as a fidelity factor of the translation reaction, by catalyzing a one-codon backward translocation of tRNAs on improperly translocated ribosomes. Back-translocation proceeds from a post-translocation (POST) complex to a pre-translocation (PRE) complex, thus giving elongation factor G a second chance to translocate the tRNAs correctly. Binds to ribosomes in a GTP-dependent manner.</text>
</comment>
<evidence type="ECO:0000256" key="9">
    <source>
        <dbReference type="ARBA" id="ARBA00057626"/>
    </source>
</evidence>
<gene>
    <name evidence="12" type="primary">lepA</name>
    <name evidence="14" type="ordered locus">Hipma_0929</name>
</gene>